<organism evidence="2 3">
    <name type="scientific">Gossypium stocksii</name>
    <dbReference type="NCBI Taxonomy" id="47602"/>
    <lineage>
        <taxon>Eukaryota</taxon>
        <taxon>Viridiplantae</taxon>
        <taxon>Streptophyta</taxon>
        <taxon>Embryophyta</taxon>
        <taxon>Tracheophyta</taxon>
        <taxon>Spermatophyta</taxon>
        <taxon>Magnoliopsida</taxon>
        <taxon>eudicotyledons</taxon>
        <taxon>Gunneridae</taxon>
        <taxon>Pentapetalae</taxon>
        <taxon>rosids</taxon>
        <taxon>malvids</taxon>
        <taxon>Malvales</taxon>
        <taxon>Malvaceae</taxon>
        <taxon>Malvoideae</taxon>
        <taxon>Gossypium</taxon>
    </lineage>
</organism>
<dbReference type="EMBL" id="JAIQCV010000006">
    <property type="protein sequence ID" value="KAH1091347.1"/>
    <property type="molecule type" value="Genomic_DNA"/>
</dbReference>
<proteinExistence type="predicted"/>
<dbReference type="Proteomes" id="UP000828251">
    <property type="component" value="Unassembled WGS sequence"/>
</dbReference>
<name>A0A9D3VQN4_9ROSI</name>
<accession>A0A9D3VQN4</accession>
<keyword evidence="3" id="KW-1185">Reference proteome</keyword>
<reference evidence="2 3" key="1">
    <citation type="journal article" date="2021" name="Plant Biotechnol. J.">
        <title>Multi-omics assisted identification of the key and species-specific regulatory components of drought-tolerant mechanisms in Gossypium stocksii.</title>
        <authorList>
            <person name="Yu D."/>
            <person name="Ke L."/>
            <person name="Zhang D."/>
            <person name="Wu Y."/>
            <person name="Sun Y."/>
            <person name="Mei J."/>
            <person name="Sun J."/>
            <person name="Sun Y."/>
        </authorList>
    </citation>
    <scope>NUCLEOTIDE SEQUENCE [LARGE SCALE GENOMIC DNA]</scope>
    <source>
        <strain evidence="3">cv. E1</strain>
        <tissue evidence="2">Leaf</tissue>
    </source>
</reference>
<evidence type="ECO:0000313" key="3">
    <source>
        <dbReference type="Proteomes" id="UP000828251"/>
    </source>
</evidence>
<protein>
    <submittedName>
        <fullName evidence="2">Uncharacterized protein</fullName>
    </submittedName>
</protein>
<comment type="caution">
    <text evidence="2">The sequence shown here is derived from an EMBL/GenBank/DDBJ whole genome shotgun (WGS) entry which is preliminary data.</text>
</comment>
<gene>
    <name evidence="2" type="ORF">J1N35_018604</name>
</gene>
<feature type="compositionally biased region" description="Polar residues" evidence="1">
    <location>
        <begin position="17"/>
        <end position="33"/>
    </location>
</feature>
<evidence type="ECO:0000256" key="1">
    <source>
        <dbReference type="SAM" id="MobiDB-lite"/>
    </source>
</evidence>
<sequence length="408" mass="44652">MDSLCENNGKRDDISGDPNTKKVSLKDPTSNINDVMAVDSTPVPTLSQKDMVLGKGSIVSKGESDSNAANEVFFFLEGDVKKLIVNGIPAIDFSDRIQKLLVKDKSTSVILKSTGRDKDPSQSRWANEWAKSGSSDAFGPNTPFDDHLKGRMIQPNSEQKDIVVVASTRIFDREVDKLGKSMLTVPAGFNNKNCLHFNHAFGELAAVTVTINEGLLNTNNHLAVTFHKTSNLILTGVKGANETTSSGNSSNLVNSRDSDGKVRDTKGGWKINKTLKGPSNHFKALGSSRVYLARSMLMVADLISLKLDSQAVKEKVTGEIEGSNSIVHGLQVNDFKADTIIEKLGFERTHQSQSIFVAFVYGNLDRGFFGRIYRYLSLQIQVKSMIWVSGDPHSLGIAVHSLSDWIEF</sequence>
<feature type="region of interest" description="Disordered" evidence="1">
    <location>
        <begin position="1"/>
        <end position="34"/>
    </location>
</feature>
<dbReference type="OrthoDB" id="1002557at2759"/>
<evidence type="ECO:0000313" key="2">
    <source>
        <dbReference type="EMBL" id="KAH1091347.1"/>
    </source>
</evidence>
<feature type="compositionally biased region" description="Polar residues" evidence="1">
    <location>
        <begin position="241"/>
        <end position="255"/>
    </location>
</feature>
<feature type="region of interest" description="Disordered" evidence="1">
    <location>
        <begin position="240"/>
        <end position="263"/>
    </location>
</feature>
<dbReference type="AlphaFoldDB" id="A0A9D3VQN4"/>